<comment type="caution">
    <text evidence="1">The sequence shown here is derived from an EMBL/GenBank/DDBJ whole genome shotgun (WGS) entry which is preliminary data.</text>
</comment>
<dbReference type="Proteomes" id="UP000499080">
    <property type="component" value="Unassembled WGS sequence"/>
</dbReference>
<dbReference type="EMBL" id="BGPR01147013">
    <property type="protein sequence ID" value="GBN78477.1"/>
    <property type="molecule type" value="Genomic_DNA"/>
</dbReference>
<sequence length="75" mass="9126">EQLSRVRRLKRIMYEEKKRALLQYVFPPEIFKNVHDLKISCMYEISWENFRAPVVDSLDISNIPIIINERIRFLC</sequence>
<gene>
    <name evidence="1" type="ORF">AVEN_236832_1</name>
</gene>
<keyword evidence="2" id="KW-1185">Reference proteome</keyword>
<name>A0A4Y2RRN7_ARAVE</name>
<feature type="non-terminal residue" evidence="1">
    <location>
        <position position="1"/>
    </location>
</feature>
<evidence type="ECO:0000313" key="1">
    <source>
        <dbReference type="EMBL" id="GBN78477.1"/>
    </source>
</evidence>
<organism evidence="1 2">
    <name type="scientific">Araneus ventricosus</name>
    <name type="common">Orbweaver spider</name>
    <name type="synonym">Epeira ventricosa</name>
    <dbReference type="NCBI Taxonomy" id="182803"/>
    <lineage>
        <taxon>Eukaryota</taxon>
        <taxon>Metazoa</taxon>
        <taxon>Ecdysozoa</taxon>
        <taxon>Arthropoda</taxon>
        <taxon>Chelicerata</taxon>
        <taxon>Arachnida</taxon>
        <taxon>Araneae</taxon>
        <taxon>Araneomorphae</taxon>
        <taxon>Entelegynae</taxon>
        <taxon>Araneoidea</taxon>
        <taxon>Araneidae</taxon>
        <taxon>Araneus</taxon>
    </lineage>
</organism>
<dbReference type="AlphaFoldDB" id="A0A4Y2RRN7"/>
<accession>A0A4Y2RRN7</accession>
<reference evidence="1 2" key="1">
    <citation type="journal article" date="2019" name="Sci. Rep.">
        <title>Orb-weaving spider Araneus ventricosus genome elucidates the spidroin gene catalogue.</title>
        <authorList>
            <person name="Kono N."/>
            <person name="Nakamura H."/>
            <person name="Ohtoshi R."/>
            <person name="Moran D.A.P."/>
            <person name="Shinohara A."/>
            <person name="Yoshida Y."/>
            <person name="Fujiwara M."/>
            <person name="Mori M."/>
            <person name="Tomita M."/>
            <person name="Arakawa K."/>
        </authorList>
    </citation>
    <scope>NUCLEOTIDE SEQUENCE [LARGE SCALE GENOMIC DNA]</scope>
</reference>
<protein>
    <submittedName>
        <fullName evidence="1">Uncharacterized protein</fullName>
    </submittedName>
</protein>
<proteinExistence type="predicted"/>
<evidence type="ECO:0000313" key="2">
    <source>
        <dbReference type="Proteomes" id="UP000499080"/>
    </source>
</evidence>